<dbReference type="EMBL" id="LBTF01000070">
    <property type="protein sequence ID" value="KKQ33834.1"/>
    <property type="molecule type" value="Genomic_DNA"/>
</dbReference>
<evidence type="ECO:0000313" key="1">
    <source>
        <dbReference type="EMBL" id="KKQ33834.1"/>
    </source>
</evidence>
<gene>
    <name evidence="1" type="ORF">US50_C0070G0002</name>
</gene>
<proteinExistence type="predicted"/>
<sequence>MAWTVKFFQTERGKSPIEDFIKDQDDTTYAKILHLILLLKNNGPFLKPPYIKKLQSGLYELRTTGKVAVRIFYTMINNEYYLLHAFKKKTNKTPVKEIKIVLDRIKELI</sequence>
<dbReference type="Proteomes" id="UP000033876">
    <property type="component" value="Unassembled WGS sequence"/>
</dbReference>
<dbReference type="InterPro" id="IPR009241">
    <property type="entry name" value="HigB-like"/>
</dbReference>
<protein>
    <submittedName>
        <fullName evidence="1">Phage-related protein</fullName>
    </submittedName>
</protein>
<evidence type="ECO:0000313" key="2">
    <source>
        <dbReference type="Proteomes" id="UP000033876"/>
    </source>
</evidence>
<dbReference type="Pfam" id="PF05973">
    <property type="entry name" value="Gp49"/>
    <property type="match status" value="1"/>
</dbReference>
<comment type="caution">
    <text evidence="1">The sequence shown here is derived from an EMBL/GenBank/DDBJ whole genome shotgun (WGS) entry which is preliminary data.</text>
</comment>
<reference evidence="1 2" key="1">
    <citation type="journal article" date="2015" name="Nature">
        <title>rRNA introns, odd ribosomes, and small enigmatic genomes across a large radiation of phyla.</title>
        <authorList>
            <person name="Brown C.T."/>
            <person name="Hug L.A."/>
            <person name="Thomas B.C."/>
            <person name="Sharon I."/>
            <person name="Castelle C.J."/>
            <person name="Singh A."/>
            <person name="Wilkins M.J."/>
            <person name="Williams K.H."/>
            <person name="Banfield J.F."/>
        </authorList>
    </citation>
    <scope>NUCLEOTIDE SEQUENCE [LARGE SCALE GENOMIC DNA]</scope>
</reference>
<organism evidence="1 2">
    <name type="scientific">Candidatus Nomurabacteria bacterium GW2011_GWB1_37_5</name>
    <dbReference type="NCBI Taxonomy" id="1618742"/>
    <lineage>
        <taxon>Bacteria</taxon>
        <taxon>Candidatus Nomuraibacteriota</taxon>
    </lineage>
</organism>
<accession>A0A0G0JAY7</accession>
<dbReference type="AlphaFoldDB" id="A0A0G0JAY7"/>
<name>A0A0G0JAY7_9BACT</name>